<dbReference type="Pfam" id="PF12802">
    <property type="entry name" value="MarR_2"/>
    <property type="match status" value="1"/>
</dbReference>
<dbReference type="AlphaFoldDB" id="A0A8J3G2K7"/>
<comment type="caution">
    <text evidence="6">The sequence shown here is derived from an EMBL/GenBank/DDBJ whole genome shotgun (WGS) entry which is preliminary data.</text>
</comment>
<dbReference type="CDD" id="cd00090">
    <property type="entry name" value="HTH_ARSR"/>
    <property type="match status" value="1"/>
</dbReference>
<dbReference type="PANTHER" id="PTHR38465">
    <property type="entry name" value="HTH-TYPE TRANSCRIPTIONAL REGULATOR MJ1563-RELATED"/>
    <property type="match status" value="1"/>
</dbReference>
<keyword evidence="2 4" id="KW-0238">DNA-binding</keyword>
<dbReference type="GO" id="GO:0003700">
    <property type="term" value="F:DNA-binding transcription factor activity"/>
    <property type="evidence" value="ECO:0007669"/>
    <property type="project" value="InterPro"/>
</dbReference>
<accession>A0A8J3G2K7</accession>
<dbReference type="InterPro" id="IPR000835">
    <property type="entry name" value="HTH_MarR-typ"/>
</dbReference>
<dbReference type="Gene3D" id="1.10.10.10">
    <property type="entry name" value="Winged helix-like DNA-binding domain superfamily/Winged helix DNA-binding domain"/>
    <property type="match status" value="1"/>
</dbReference>
<dbReference type="InterPro" id="IPR036390">
    <property type="entry name" value="WH_DNA-bd_sf"/>
</dbReference>
<dbReference type="InterPro" id="IPR052362">
    <property type="entry name" value="HTH-GbsR_regulator"/>
</dbReference>
<dbReference type="InterPro" id="IPR011991">
    <property type="entry name" value="ArsR-like_HTH"/>
</dbReference>
<evidence type="ECO:0000256" key="4">
    <source>
        <dbReference type="PIRNR" id="PIRNR006707"/>
    </source>
</evidence>
<proteinExistence type="inferred from homology"/>
<dbReference type="PIRSF" id="PIRSF006707">
    <property type="entry name" value="MJ1563"/>
    <property type="match status" value="1"/>
</dbReference>
<dbReference type="InterPro" id="IPR026282">
    <property type="entry name" value="MJ1563"/>
</dbReference>
<organism evidence="6 7">
    <name type="scientific">Algimonas arctica</name>
    <dbReference type="NCBI Taxonomy" id="1479486"/>
    <lineage>
        <taxon>Bacteria</taxon>
        <taxon>Pseudomonadati</taxon>
        <taxon>Pseudomonadota</taxon>
        <taxon>Alphaproteobacteria</taxon>
        <taxon>Maricaulales</taxon>
        <taxon>Robiginitomaculaceae</taxon>
        <taxon>Algimonas</taxon>
    </lineage>
</organism>
<keyword evidence="1 4" id="KW-0805">Transcription regulation</keyword>
<keyword evidence="3 4" id="KW-0804">Transcription</keyword>
<protein>
    <recommendedName>
        <fullName evidence="4">HTH-type transcriptional regulator</fullName>
    </recommendedName>
</protein>
<comment type="similarity">
    <text evidence="4">Belongs to the GbsR family.</text>
</comment>
<evidence type="ECO:0000256" key="1">
    <source>
        <dbReference type="ARBA" id="ARBA00023015"/>
    </source>
</evidence>
<evidence type="ECO:0000256" key="3">
    <source>
        <dbReference type="ARBA" id="ARBA00023163"/>
    </source>
</evidence>
<dbReference type="SUPFAM" id="SSF46785">
    <property type="entry name" value="Winged helix' DNA-binding domain"/>
    <property type="match status" value="1"/>
</dbReference>
<dbReference type="EMBL" id="BMZH01000006">
    <property type="protein sequence ID" value="GHA94597.1"/>
    <property type="molecule type" value="Genomic_DNA"/>
</dbReference>
<dbReference type="PANTHER" id="PTHR38465:SF1">
    <property type="entry name" value="HTH-TYPE TRANSCRIPTIONAL REGULATOR MJ1563-RELATED"/>
    <property type="match status" value="1"/>
</dbReference>
<evidence type="ECO:0000313" key="6">
    <source>
        <dbReference type="EMBL" id="GHA94597.1"/>
    </source>
</evidence>
<gene>
    <name evidence="6" type="ORF">GCM10009069_16930</name>
</gene>
<reference evidence="6" key="2">
    <citation type="submission" date="2020-09" db="EMBL/GenBank/DDBJ databases">
        <authorList>
            <person name="Sun Q."/>
            <person name="Kim S."/>
        </authorList>
    </citation>
    <scope>NUCLEOTIDE SEQUENCE</scope>
    <source>
        <strain evidence="6">KCTC 32513</strain>
    </source>
</reference>
<feature type="domain" description="HTH marR-type" evidence="5">
    <location>
        <begin position="20"/>
        <end position="78"/>
    </location>
</feature>
<sequence length="175" mass="19979">MPEAVRRFILHWGDMGQQWGVNRSIAQIHALLYITEHPLPADEISEALGIARSNVSNSLKELMGYKIVRRVPVAGERRDHFTAETDVWDLARRIAAVRKAREIDPALETLAHCLSDAEGDIQVSDEQRRRLREMHAFTADMDRWYSQMQALPVRTLTRLVRLGDRIVALLGLSKS</sequence>
<reference evidence="6" key="1">
    <citation type="journal article" date="2014" name="Int. J. Syst. Evol. Microbiol.">
        <title>Complete genome sequence of Corynebacterium casei LMG S-19264T (=DSM 44701T), isolated from a smear-ripened cheese.</title>
        <authorList>
            <consortium name="US DOE Joint Genome Institute (JGI-PGF)"/>
            <person name="Walter F."/>
            <person name="Albersmeier A."/>
            <person name="Kalinowski J."/>
            <person name="Ruckert C."/>
        </authorList>
    </citation>
    <scope>NUCLEOTIDE SEQUENCE</scope>
    <source>
        <strain evidence="6">KCTC 32513</strain>
    </source>
</reference>
<evidence type="ECO:0000259" key="5">
    <source>
        <dbReference type="Pfam" id="PF12802"/>
    </source>
</evidence>
<evidence type="ECO:0000256" key="2">
    <source>
        <dbReference type="ARBA" id="ARBA00023125"/>
    </source>
</evidence>
<name>A0A8J3G2K7_9PROT</name>
<evidence type="ECO:0000313" key="7">
    <source>
        <dbReference type="Proteomes" id="UP000634004"/>
    </source>
</evidence>
<keyword evidence="7" id="KW-1185">Reference proteome</keyword>
<dbReference type="Proteomes" id="UP000634004">
    <property type="component" value="Unassembled WGS sequence"/>
</dbReference>
<dbReference type="InterPro" id="IPR036388">
    <property type="entry name" value="WH-like_DNA-bd_sf"/>
</dbReference>
<dbReference type="GO" id="GO:0003677">
    <property type="term" value="F:DNA binding"/>
    <property type="evidence" value="ECO:0007669"/>
    <property type="project" value="UniProtKB-UniRule"/>
</dbReference>